<comment type="caution">
    <text evidence="2">The sequence shown here is derived from an EMBL/GenBank/DDBJ whole genome shotgun (WGS) entry which is preliminary data.</text>
</comment>
<accession>A0A9W6I9L0</accession>
<dbReference type="AlphaFoldDB" id="A0A9W6I9L0"/>
<name>A0A9W6I9L0_9ACTN</name>
<keyword evidence="3" id="KW-1185">Reference proteome</keyword>
<dbReference type="InterPro" id="IPR036388">
    <property type="entry name" value="WH-like_DNA-bd_sf"/>
</dbReference>
<dbReference type="Proteomes" id="UP001143474">
    <property type="component" value="Unassembled WGS sequence"/>
</dbReference>
<dbReference type="RefSeq" id="WP_271222186.1">
    <property type="nucleotide sequence ID" value="NZ_BAAAVD010000005.1"/>
</dbReference>
<proteinExistence type="predicted"/>
<dbReference type="SUPFAM" id="SSF46785">
    <property type="entry name" value="Winged helix' DNA-binding domain"/>
    <property type="match status" value="1"/>
</dbReference>
<dbReference type="CDD" id="cd00090">
    <property type="entry name" value="HTH_ARSR"/>
    <property type="match status" value="1"/>
</dbReference>
<organism evidence="2 3">
    <name type="scientific">Streptosporangium carneum</name>
    <dbReference type="NCBI Taxonomy" id="47481"/>
    <lineage>
        <taxon>Bacteria</taxon>
        <taxon>Bacillati</taxon>
        <taxon>Actinomycetota</taxon>
        <taxon>Actinomycetes</taxon>
        <taxon>Streptosporangiales</taxon>
        <taxon>Streptosporangiaceae</taxon>
        <taxon>Streptosporangium</taxon>
    </lineage>
</organism>
<evidence type="ECO:0000259" key="1">
    <source>
        <dbReference type="SMART" id="SM00418"/>
    </source>
</evidence>
<dbReference type="Gene3D" id="1.10.10.10">
    <property type="entry name" value="Winged helix-like DNA-binding domain superfamily/Winged helix DNA-binding domain"/>
    <property type="match status" value="1"/>
</dbReference>
<reference evidence="2" key="2">
    <citation type="submission" date="2023-01" db="EMBL/GenBank/DDBJ databases">
        <authorList>
            <person name="Sun Q."/>
            <person name="Evtushenko L."/>
        </authorList>
    </citation>
    <scope>NUCLEOTIDE SEQUENCE</scope>
    <source>
        <strain evidence="2">VKM Ac-2007</strain>
    </source>
</reference>
<reference evidence="2" key="1">
    <citation type="journal article" date="2014" name="Int. J. Syst. Evol. Microbiol.">
        <title>Complete genome sequence of Corynebacterium casei LMG S-19264T (=DSM 44701T), isolated from a smear-ripened cheese.</title>
        <authorList>
            <consortium name="US DOE Joint Genome Institute (JGI-PGF)"/>
            <person name="Walter F."/>
            <person name="Albersmeier A."/>
            <person name="Kalinowski J."/>
            <person name="Ruckert C."/>
        </authorList>
    </citation>
    <scope>NUCLEOTIDE SEQUENCE</scope>
    <source>
        <strain evidence="2">VKM Ac-2007</strain>
    </source>
</reference>
<dbReference type="InterPro" id="IPR036390">
    <property type="entry name" value="WH_DNA-bd_sf"/>
</dbReference>
<dbReference type="SMART" id="SM00418">
    <property type="entry name" value="HTH_ARSR"/>
    <property type="match status" value="1"/>
</dbReference>
<dbReference type="InterPro" id="IPR011991">
    <property type="entry name" value="ArsR-like_HTH"/>
</dbReference>
<feature type="domain" description="HTH arsR-type" evidence="1">
    <location>
        <begin position="256"/>
        <end position="332"/>
    </location>
</feature>
<dbReference type="InterPro" id="IPR001845">
    <property type="entry name" value="HTH_ArsR_DNA-bd_dom"/>
</dbReference>
<dbReference type="EMBL" id="BSEV01000026">
    <property type="protein sequence ID" value="GLK13926.1"/>
    <property type="molecule type" value="Genomic_DNA"/>
</dbReference>
<protein>
    <recommendedName>
        <fullName evidence="1">HTH arsR-type domain-containing protein</fullName>
    </recommendedName>
</protein>
<evidence type="ECO:0000313" key="3">
    <source>
        <dbReference type="Proteomes" id="UP001143474"/>
    </source>
</evidence>
<evidence type="ECO:0000313" key="2">
    <source>
        <dbReference type="EMBL" id="GLK13926.1"/>
    </source>
</evidence>
<dbReference type="GO" id="GO:0003700">
    <property type="term" value="F:DNA-binding transcription factor activity"/>
    <property type="evidence" value="ECO:0007669"/>
    <property type="project" value="InterPro"/>
</dbReference>
<gene>
    <name evidence="2" type="ORF">GCM10017600_73370</name>
</gene>
<sequence length="332" mass="35817">MGATNVGTRVWSELRVSSAPNVSVSISPNLTALAVIADALAGRRRGLPEPWRRATREAVSVQGREAVRPLGAPGYSVVPDSVVPQTPVGDVSVESQVALLREVSGERLIADLEQAFGGERVPEHWRPAADRPGRWLAGYATALGDVWRVMGPLWERAAPLLDREIERVGTAVVRGGLDVLLSSLSERIRYGEGGLLIGDLEASSYDLGDRRMILVPMLAGRDAVIVNLDHPDVVWIAYPVPGADTLWRGNDARAVDELSALVGPVRAALLHSLGRPMTMSALAAGAGMVPSAITYHCERLVAAGLVSRERRGREVWIVRTHRGAELLDLFRH</sequence>